<keyword evidence="3" id="KW-0675">Receptor</keyword>
<proteinExistence type="inferred from homology"/>
<dbReference type="AlphaFoldDB" id="A0A174ESD9"/>
<dbReference type="EMBL" id="CYZU01000017">
    <property type="protein sequence ID" value="CUO40694.1"/>
    <property type="molecule type" value="Genomic_DNA"/>
</dbReference>
<evidence type="ECO:0000313" key="3">
    <source>
        <dbReference type="EMBL" id="CUO40694.1"/>
    </source>
</evidence>
<feature type="chain" id="PRO_5039404740" evidence="2">
    <location>
        <begin position="22"/>
        <end position="329"/>
    </location>
</feature>
<dbReference type="InterPro" id="IPR005064">
    <property type="entry name" value="BUG"/>
</dbReference>
<dbReference type="PANTHER" id="PTHR42928">
    <property type="entry name" value="TRICARBOXYLATE-BINDING PROTEIN"/>
    <property type="match status" value="1"/>
</dbReference>
<evidence type="ECO:0000256" key="2">
    <source>
        <dbReference type="SAM" id="SignalP"/>
    </source>
</evidence>
<dbReference type="PROSITE" id="PS51257">
    <property type="entry name" value="PROKAR_LIPOPROTEIN"/>
    <property type="match status" value="1"/>
</dbReference>
<dbReference type="Proteomes" id="UP000095544">
    <property type="component" value="Unassembled WGS sequence"/>
</dbReference>
<organism evidence="3 4">
    <name type="scientific">Faecalicatena contorta</name>
    <dbReference type="NCBI Taxonomy" id="39482"/>
    <lineage>
        <taxon>Bacteria</taxon>
        <taxon>Bacillati</taxon>
        <taxon>Bacillota</taxon>
        <taxon>Clostridia</taxon>
        <taxon>Lachnospirales</taxon>
        <taxon>Lachnospiraceae</taxon>
        <taxon>Faecalicatena</taxon>
    </lineage>
</organism>
<dbReference type="OrthoDB" id="8880247at2"/>
<keyword evidence="2" id="KW-0732">Signal</keyword>
<sequence length="329" mass="35090">MKCKKLAVLIMAGVLAVSALVGCSSGGSEKGSADDYPSKDISVIIPKAAGGGTDTAARGLMQYMKENLEGSNFVATNKPDGGGVTGMVETSAAKADGYTLGMVTVELSMFPWQDKCQVTPEDYAAICAPIAAPAALIVPADSPYDTVDDFVAYCKENPGSVEVGNSGMGAIWHVAAVSFENEFDVKLKHIPYPNGSADIAAALTGGHIDATIADPSSYKSQVDAGEMKILGIMSEERSTIYPDVLTFKEMGHDMVIRAWASLVAPKDTPEDILTKLRDAAKTTCESDEFVEYFEKQGIDPQCIIGEDCQKMMEDDFAMYEDLLKDIEVE</sequence>
<reference evidence="3 4" key="1">
    <citation type="submission" date="2015-09" db="EMBL/GenBank/DDBJ databases">
        <authorList>
            <consortium name="Pathogen Informatics"/>
        </authorList>
    </citation>
    <scope>NUCLEOTIDE SEQUENCE [LARGE SCALE GENOMIC DNA]</scope>
    <source>
        <strain evidence="3 4">2789STDY5834876</strain>
    </source>
</reference>
<dbReference type="RefSeq" id="WP_055152964.1">
    <property type="nucleotide sequence ID" value="NZ_CYZU01000017.1"/>
</dbReference>
<accession>A0A174ESD9</accession>
<dbReference type="SUPFAM" id="SSF53850">
    <property type="entry name" value="Periplasmic binding protein-like II"/>
    <property type="match status" value="1"/>
</dbReference>
<name>A0A174ESD9_9FIRM</name>
<dbReference type="PANTHER" id="PTHR42928:SF5">
    <property type="entry name" value="BLR1237 PROTEIN"/>
    <property type="match status" value="1"/>
</dbReference>
<dbReference type="Pfam" id="PF03401">
    <property type="entry name" value="TctC"/>
    <property type="match status" value="1"/>
</dbReference>
<feature type="signal peptide" evidence="2">
    <location>
        <begin position="1"/>
        <end position="21"/>
    </location>
</feature>
<evidence type="ECO:0000313" key="4">
    <source>
        <dbReference type="Proteomes" id="UP000095544"/>
    </source>
</evidence>
<comment type="similarity">
    <text evidence="1">Belongs to the UPF0065 (bug) family.</text>
</comment>
<dbReference type="Gene3D" id="3.40.190.150">
    <property type="entry name" value="Bordetella uptake gene, domain 1"/>
    <property type="match status" value="1"/>
</dbReference>
<evidence type="ECO:0000256" key="1">
    <source>
        <dbReference type="ARBA" id="ARBA00006987"/>
    </source>
</evidence>
<dbReference type="STRING" id="39482.ERS852491_02111"/>
<dbReference type="PIRSF" id="PIRSF017082">
    <property type="entry name" value="YflP"/>
    <property type="match status" value="1"/>
</dbReference>
<dbReference type="Gene3D" id="3.40.190.10">
    <property type="entry name" value="Periplasmic binding protein-like II"/>
    <property type="match status" value="1"/>
</dbReference>
<dbReference type="InterPro" id="IPR042100">
    <property type="entry name" value="Bug_dom1"/>
</dbReference>
<gene>
    <name evidence="3" type="ORF">ERS852491_02111</name>
</gene>
<protein>
    <submittedName>
        <fullName evidence="3">Tripartite tricarboxylate transporter family receptor</fullName>
    </submittedName>
</protein>
<dbReference type="CDD" id="cd07012">
    <property type="entry name" value="PBP2_Bug_TTT"/>
    <property type="match status" value="1"/>
</dbReference>